<dbReference type="RefSeq" id="WP_008484033.1">
    <property type="nucleotide sequence ID" value="NZ_AMRI01000009.1"/>
</dbReference>
<sequence length="129" mass="13708">MLRTFLTALLLTLALGALPQAASAAPAAKGSSLHQDAPGKAPALLNLVKLQRQLAHQGLDDEPRAPDYGLVFEAKAHPAPQFCPGYRQQRPAACDWSLNIADGPGFLAGARLTHNLARFAAWRGLSFLS</sequence>
<feature type="signal peptide" evidence="1">
    <location>
        <begin position="1"/>
        <end position="24"/>
    </location>
</feature>
<gene>
    <name evidence="2" type="ORF">B3C1_07816</name>
</gene>
<evidence type="ECO:0000256" key="1">
    <source>
        <dbReference type="SAM" id="SignalP"/>
    </source>
</evidence>
<evidence type="ECO:0000313" key="2">
    <source>
        <dbReference type="EMBL" id="EKE75166.1"/>
    </source>
</evidence>
<proteinExistence type="predicted"/>
<dbReference type="AlphaFoldDB" id="K2IXN1"/>
<protein>
    <submittedName>
        <fullName evidence="2">Uncharacterized protein</fullName>
    </submittedName>
</protein>
<keyword evidence="3" id="KW-1185">Reference proteome</keyword>
<dbReference type="Proteomes" id="UP000006755">
    <property type="component" value="Unassembled WGS sequence"/>
</dbReference>
<evidence type="ECO:0000313" key="3">
    <source>
        <dbReference type="Proteomes" id="UP000006755"/>
    </source>
</evidence>
<reference evidence="2 3" key="1">
    <citation type="journal article" date="2012" name="J. Bacteriol.">
        <title>Genome Sequence of Gallaecimonas xiamenensis Type Strain 3-C-1.</title>
        <authorList>
            <person name="Lai Q."/>
            <person name="Wang L."/>
            <person name="Wang W."/>
            <person name="Shao Z."/>
        </authorList>
    </citation>
    <scope>NUCLEOTIDE SEQUENCE [LARGE SCALE GENOMIC DNA]</scope>
    <source>
        <strain evidence="2 3">3-C-1</strain>
    </source>
</reference>
<keyword evidence="1" id="KW-0732">Signal</keyword>
<organism evidence="2 3">
    <name type="scientific">Gallaecimonas xiamenensis 3-C-1</name>
    <dbReference type="NCBI Taxonomy" id="745411"/>
    <lineage>
        <taxon>Bacteria</taxon>
        <taxon>Pseudomonadati</taxon>
        <taxon>Pseudomonadota</taxon>
        <taxon>Gammaproteobacteria</taxon>
        <taxon>Enterobacterales</taxon>
        <taxon>Gallaecimonadaceae</taxon>
        <taxon>Gallaecimonas</taxon>
    </lineage>
</organism>
<name>K2IXN1_9GAMM</name>
<accession>K2IXN1</accession>
<feature type="chain" id="PRO_5003858941" evidence="1">
    <location>
        <begin position="25"/>
        <end position="129"/>
    </location>
</feature>
<comment type="caution">
    <text evidence="2">The sequence shown here is derived from an EMBL/GenBank/DDBJ whole genome shotgun (WGS) entry which is preliminary data.</text>
</comment>
<dbReference type="EMBL" id="AMRI01000009">
    <property type="protein sequence ID" value="EKE75166.1"/>
    <property type="molecule type" value="Genomic_DNA"/>
</dbReference>
<dbReference type="STRING" id="745411.B3C1_07816"/>
<dbReference type="OrthoDB" id="6272517at2"/>